<dbReference type="EMBL" id="SMOL01000482">
    <property type="protein sequence ID" value="KAB2612019.1"/>
    <property type="molecule type" value="Genomic_DNA"/>
</dbReference>
<organism evidence="1 2">
    <name type="scientific">Pyrus ussuriensis x Pyrus communis</name>
    <dbReference type="NCBI Taxonomy" id="2448454"/>
    <lineage>
        <taxon>Eukaryota</taxon>
        <taxon>Viridiplantae</taxon>
        <taxon>Streptophyta</taxon>
        <taxon>Embryophyta</taxon>
        <taxon>Tracheophyta</taxon>
        <taxon>Spermatophyta</taxon>
        <taxon>Magnoliopsida</taxon>
        <taxon>eudicotyledons</taxon>
        <taxon>Gunneridae</taxon>
        <taxon>Pentapetalae</taxon>
        <taxon>rosids</taxon>
        <taxon>fabids</taxon>
        <taxon>Rosales</taxon>
        <taxon>Rosaceae</taxon>
        <taxon>Amygdaloideae</taxon>
        <taxon>Maleae</taxon>
        <taxon>Pyrus</taxon>
    </lineage>
</organism>
<dbReference type="Proteomes" id="UP000327157">
    <property type="component" value="Unassembled WGS sequence"/>
</dbReference>
<sequence>MQPSNFRYVNNCLAGRRSTIDELGESLDENESDRDQMMRLSSYYDDRLLEVERYKAKFKENKQLMNNARKNKQSFG</sequence>
<keyword evidence="2" id="KW-1185">Reference proteome</keyword>
<dbReference type="OrthoDB" id="10426194at2759"/>
<gene>
    <name evidence="1" type="ORF">D8674_037909</name>
</gene>
<accession>A0A5N5G993</accession>
<evidence type="ECO:0000313" key="1">
    <source>
        <dbReference type="EMBL" id="KAB2612019.1"/>
    </source>
</evidence>
<evidence type="ECO:0000313" key="2">
    <source>
        <dbReference type="Proteomes" id="UP000327157"/>
    </source>
</evidence>
<name>A0A5N5G993_9ROSA</name>
<proteinExistence type="predicted"/>
<protein>
    <submittedName>
        <fullName evidence="1">GRIP domain-containing protein RUD3-like</fullName>
    </submittedName>
</protein>
<reference evidence="1 2" key="2">
    <citation type="submission" date="2019-11" db="EMBL/GenBank/DDBJ databases">
        <title>A de novo genome assembly of a pear dwarfing rootstock.</title>
        <authorList>
            <person name="Wang F."/>
            <person name="Wang J."/>
            <person name="Li S."/>
            <person name="Zhang Y."/>
            <person name="Fang M."/>
            <person name="Ma L."/>
            <person name="Zhao Y."/>
            <person name="Jiang S."/>
        </authorList>
    </citation>
    <scope>NUCLEOTIDE SEQUENCE [LARGE SCALE GENOMIC DNA]</scope>
    <source>
        <strain evidence="1">S2</strain>
        <tissue evidence="1">Leaf</tissue>
    </source>
</reference>
<reference evidence="1 2" key="1">
    <citation type="submission" date="2019-09" db="EMBL/GenBank/DDBJ databases">
        <authorList>
            <person name="Ou C."/>
        </authorList>
    </citation>
    <scope>NUCLEOTIDE SEQUENCE [LARGE SCALE GENOMIC DNA]</scope>
    <source>
        <strain evidence="1">S2</strain>
        <tissue evidence="1">Leaf</tissue>
    </source>
</reference>
<dbReference type="AlphaFoldDB" id="A0A5N5G993"/>
<comment type="caution">
    <text evidence="1">The sequence shown here is derived from an EMBL/GenBank/DDBJ whole genome shotgun (WGS) entry which is preliminary data.</text>
</comment>